<dbReference type="EMBL" id="JAUNZN010000003">
    <property type="protein sequence ID" value="KAK4823748.1"/>
    <property type="molecule type" value="Genomic_DNA"/>
</dbReference>
<feature type="non-terminal residue" evidence="1">
    <location>
        <position position="163"/>
    </location>
</feature>
<reference evidence="1 2" key="1">
    <citation type="journal article" date="2023" name="J. Hered.">
        <title>Chromosome-level genome of the wood stork (Mycteria americana) provides insight into avian chromosome evolution.</title>
        <authorList>
            <person name="Flamio R. Jr."/>
            <person name="Ramstad K.M."/>
        </authorList>
    </citation>
    <scope>NUCLEOTIDE SEQUENCE [LARGE SCALE GENOMIC DNA]</scope>
    <source>
        <strain evidence="1">JAX WOST 10</strain>
    </source>
</reference>
<evidence type="ECO:0000313" key="2">
    <source>
        <dbReference type="Proteomes" id="UP001333110"/>
    </source>
</evidence>
<name>A0AAN7PBP6_MYCAM</name>
<protein>
    <submittedName>
        <fullName evidence="1">Uncharacterized protein</fullName>
    </submittedName>
</protein>
<accession>A0AAN7PBP6</accession>
<gene>
    <name evidence="1" type="ORF">QYF61_006017</name>
</gene>
<proteinExistence type="predicted"/>
<evidence type="ECO:0000313" key="1">
    <source>
        <dbReference type="EMBL" id="KAK4823748.1"/>
    </source>
</evidence>
<comment type="caution">
    <text evidence="1">The sequence shown here is derived from an EMBL/GenBank/DDBJ whole genome shotgun (WGS) entry which is preliminary data.</text>
</comment>
<dbReference type="AlphaFoldDB" id="A0AAN7PBP6"/>
<dbReference type="Proteomes" id="UP001333110">
    <property type="component" value="Unassembled WGS sequence"/>
</dbReference>
<organism evidence="1 2">
    <name type="scientific">Mycteria americana</name>
    <name type="common">Wood stork</name>
    <dbReference type="NCBI Taxonomy" id="33587"/>
    <lineage>
        <taxon>Eukaryota</taxon>
        <taxon>Metazoa</taxon>
        <taxon>Chordata</taxon>
        <taxon>Craniata</taxon>
        <taxon>Vertebrata</taxon>
        <taxon>Euteleostomi</taxon>
        <taxon>Archelosauria</taxon>
        <taxon>Archosauria</taxon>
        <taxon>Dinosauria</taxon>
        <taxon>Saurischia</taxon>
        <taxon>Theropoda</taxon>
        <taxon>Coelurosauria</taxon>
        <taxon>Aves</taxon>
        <taxon>Neognathae</taxon>
        <taxon>Neoaves</taxon>
        <taxon>Aequornithes</taxon>
        <taxon>Ciconiiformes</taxon>
        <taxon>Ciconiidae</taxon>
        <taxon>Mycteria</taxon>
    </lineage>
</organism>
<sequence length="163" mass="18436">MWARRDIKIIENHKNKGFKGHQELTFQLNGQFQYMSIAPSYHLPSCTTFLDDISLVLSQYKRDMELLERVQQRAMKMFKGLGGKAERAGTVWPGEEKAWGDLTVMGQEAVGTKRNRTFPLNIRKHFHHEGDRALAQVALRGCGVSHLGDIQKPSGHSPGQPPL</sequence>
<keyword evidence="2" id="KW-1185">Reference proteome</keyword>